<dbReference type="Gene3D" id="2.60.300.12">
    <property type="entry name" value="HesB-like domain"/>
    <property type="match status" value="1"/>
</dbReference>
<feature type="domain" description="Core" evidence="6">
    <location>
        <begin position="80"/>
        <end position="179"/>
    </location>
</feature>
<dbReference type="Proteomes" id="UP000654370">
    <property type="component" value="Unassembled WGS sequence"/>
</dbReference>
<name>A0A8H7PNX5_MORIS</name>
<evidence type="ECO:0000256" key="5">
    <source>
        <dbReference type="ARBA" id="ARBA00023128"/>
    </source>
</evidence>
<dbReference type="InterPro" id="IPR000361">
    <property type="entry name" value="ATAP_core_dom"/>
</dbReference>
<evidence type="ECO:0000313" key="7">
    <source>
        <dbReference type="EMBL" id="KAG2177268.1"/>
    </source>
</evidence>
<dbReference type="GO" id="GO:0051537">
    <property type="term" value="F:2 iron, 2 sulfur cluster binding"/>
    <property type="evidence" value="ECO:0007669"/>
    <property type="project" value="TreeGrafter"/>
</dbReference>
<dbReference type="SUPFAM" id="SSF89360">
    <property type="entry name" value="HesB-like domain"/>
    <property type="match status" value="1"/>
</dbReference>
<protein>
    <recommendedName>
        <fullName evidence="6">Core domain-containing protein</fullName>
    </recommendedName>
</protein>
<keyword evidence="5" id="KW-0496">Mitochondrion</keyword>
<dbReference type="OrthoDB" id="1938621at2759"/>
<evidence type="ECO:0000256" key="1">
    <source>
        <dbReference type="ARBA" id="ARBA00004173"/>
    </source>
</evidence>
<dbReference type="AlphaFoldDB" id="A0A8H7PNX5"/>
<dbReference type="Pfam" id="PF01521">
    <property type="entry name" value="Fe-S_biosyn"/>
    <property type="match status" value="1"/>
</dbReference>
<comment type="caution">
    <text evidence="7">The sequence shown here is derived from an EMBL/GenBank/DDBJ whole genome shotgun (WGS) entry which is preliminary data.</text>
</comment>
<dbReference type="GO" id="GO:0005506">
    <property type="term" value="F:iron ion binding"/>
    <property type="evidence" value="ECO:0007669"/>
    <property type="project" value="TreeGrafter"/>
</dbReference>
<keyword evidence="4" id="KW-0408">Iron</keyword>
<reference evidence="7" key="1">
    <citation type="submission" date="2020-12" db="EMBL/GenBank/DDBJ databases">
        <title>Metabolic potential, ecology and presence of endohyphal bacteria is reflected in genomic diversity of Mucoromycotina.</title>
        <authorList>
            <person name="Muszewska A."/>
            <person name="Okrasinska A."/>
            <person name="Steczkiewicz K."/>
            <person name="Drgas O."/>
            <person name="Orlowska M."/>
            <person name="Perlinska-Lenart U."/>
            <person name="Aleksandrzak-Piekarczyk T."/>
            <person name="Szatraj K."/>
            <person name="Zielenkiewicz U."/>
            <person name="Pilsyk S."/>
            <person name="Malc E."/>
            <person name="Mieczkowski P."/>
            <person name="Kruszewska J.S."/>
            <person name="Biernat P."/>
            <person name="Pawlowska J."/>
        </authorList>
    </citation>
    <scope>NUCLEOTIDE SEQUENCE</scope>
    <source>
        <strain evidence="7">WA0000067209</strain>
    </source>
</reference>
<dbReference type="PANTHER" id="PTHR43011">
    <property type="entry name" value="IRON-SULFUR CLUSTER ASSEMBLY 2 HOMOLOG, MITOCHONDRIAL"/>
    <property type="match status" value="1"/>
</dbReference>
<proteinExistence type="inferred from homology"/>
<dbReference type="NCBIfam" id="TIGR00049">
    <property type="entry name" value="iron-sulfur cluster assembly accessory protein"/>
    <property type="match status" value="1"/>
</dbReference>
<evidence type="ECO:0000256" key="2">
    <source>
        <dbReference type="ARBA" id="ARBA00006718"/>
    </source>
</evidence>
<evidence type="ECO:0000313" key="8">
    <source>
        <dbReference type="Proteomes" id="UP000654370"/>
    </source>
</evidence>
<comment type="similarity">
    <text evidence="2">Belongs to the HesB/IscA family.</text>
</comment>
<keyword evidence="3" id="KW-0479">Metal-binding</keyword>
<dbReference type="PANTHER" id="PTHR43011:SF1">
    <property type="entry name" value="IRON-SULFUR CLUSTER ASSEMBLY 2 HOMOLOG, MITOCHONDRIAL"/>
    <property type="match status" value="1"/>
</dbReference>
<dbReference type="InterPro" id="IPR035903">
    <property type="entry name" value="HesB-like_dom_sf"/>
</dbReference>
<evidence type="ECO:0000256" key="3">
    <source>
        <dbReference type="ARBA" id="ARBA00022723"/>
    </source>
</evidence>
<accession>A0A8H7PNX5</accession>
<dbReference type="InterPro" id="IPR016092">
    <property type="entry name" value="ATAP"/>
</dbReference>
<gene>
    <name evidence="7" type="ORF">INT43_007925</name>
</gene>
<comment type="subcellular location">
    <subcellularLocation>
        <location evidence="1">Mitochondrion</location>
    </subcellularLocation>
</comment>
<organism evidence="7 8">
    <name type="scientific">Mortierella isabellina</name>
    <name type="common">Filamentous fungus</name>
    <name type="synonym">Umbelopsis isabellina</name>
    <dbReference type="NCBI Taxonomy" id="91625"/>
    <lineage>
        <taxon>Eukaryota</taxon>
        <taxon>Fungi</taxon>
        <taxon>Fungi incertae sedis</taxon>
        <taxon>Mucoromycota</taxon>
        <taxon>Mucoromycotina</taxon>
        <taxon>Umbelopsidomycetes</taxon>
        <taxon>Umbelopsidales</taxon>
        <taxon>Umbelopsidaceae</taxon>
        <taxon>Umbelopsis</taxon>
    </lineage>
</organism>
<keyword evidence="8" id="KW-1185">Reference proteome</keyword>
<dbReference type="FunFam" id="2.60.300.12:FF:000006">
    <property type="entry name" value="Iron-sulfur cluster assembly 2 mitochondrial"/>
    <property type="match status" value="1"/>
</dbReference>
<sequence length="192" mass="21499">MQKESLIIMLRTTFTTTLKSRCLHTRAIAVVPSAALTTAPLRLYARQSSSIIKPCQRSFSSFSALHSQFRQADQTHGLLLSDRAVKQLQFMNKRDNDPDQMLRILVDSGGCHGYQNKLDLTSKVEEEDIVFERDGARVVIDNVSLQFLKGSTVDFVEELIGSTFQVVANPNAKHTCGCNISYDIDLDMITQN</sequence>
<dbReference type="GO" id="GO:0120510">
    <property type="term" value="C:mitochondrial [4Fe-4S] assembly complex"/>
    <property type="evidence" value="ECO:0007669"/>
    <property type="project" value="UniProtKB-ARBA"/>
</dbReference>
<dbReference type="EMBL" id="JAEPQZ010000009">
    <property type="protein sequence ID" value="KAG2177268.1"/>
    <property type="molecule type" value="Genomic_DNA"/>
</dbReference>
<dbReference type="GO" id="GO:0016226">
    <property type="term" value="P:iron-sulfur cluster assembly"/>
    <property type="evidence" value="ECO:0007669"/>
    <property type="project" value="InterPro"/>
</dbReference>
<evidence type="ECO:0000259" key="6">
    <source>
        <dbReference type="Pfam" id="PF01521"/>
    </source>
</evidence>
<evidence type="ECO:0000256" key="4">
    <source>
        <dbReference type="ARBA" id="ARBA00023004"/>
    </source>
</evidence>
<dbReference type="GO" id="GO:0051539">
    <property type="term" value="F:4 iron, 4 sulfur cluster binding"/>
    <property type="evidence" value="ECO:0007669"/>
    <property type="project" value="TreeGrafter"/>
</dbReference>